<sequence length="434" mass="49068">MGHGGIRMKRVAKHGLGKKEVQKGEERALIVSEGGENGVMVVKQWWRVPDRGRVRYGGEAMAEFTGRNVKRICNEEVLVKSPIEVFDKGIQQWKYSLVGQFIGNDPNFGATQKIINTLWYKYGEISVHLAGNSLYIFQFSSSVACGWVLEHGPWHIQNKPLILRLWESNLKKLEFSLDYMAACIHLSGVPLELYTRLGLSYIASAIGNPLYMDRITADRMRLSYAKLCIEVSTTVVIPRFVNVELLDGSIVSIVVSVPWLPTHCTDCYSFDYSVSCLVIKPLKGKKKGLLNKGKKLVASSVSIRVVYASNYASVRRQLWSYLVEVSRVVGELGWITRDDFNVTFSPFERSSFNGTQGSFSDMREFQDFVNSLDVADIGYVGPSYTWSNLQQLNFIAKKLDRVLINLTWLLAYPLSLAEFLAPRSLGRFQFRVTP</sequence>
<proteinExistence type="predicted"/>
<dbReference type="Pfam" id="PF14111">
    <property type="entry name" value="DUF4283"/>
    <property type="match status" value="1"/>
</dbReference>
<evidence type="ECO:0000313" key="3">
    <source>
        <dbReference type="Proteomes" id="UP000239757"/>
    </source>
</evidence>
<organism evidence="2 3">
    <name type="scientific">Gossypium barbadense</name>
    <name type="common">Sea Island cotton</name>
    <name type="synonym">Hibiscus barbadensis</name>
    <dbReference type="NCBI Taxonomy" id="3634"/>
    <lineage>
        <taxon>Eukaryota</taxon>
        <taxon>Viridiplantae</taxon>
        <taxon>Streptophyta</taxon>
        <taxon>Embryophyta</taxon>
        <taxon>Tracheophyta</taxon>
        <taxon>Spermatophyta</taxon>
        <taxon>Magnoliopsida</taxon>
        <taxon>eudicotyledons</taxon>
        <taxon>Gunneridae</taxon>
        <taxon>Pentapetalae</taxon>
        <taxon>rosids</taxon>
        <taxon>malvids</taxon>
        <taxon>Malvales</taxon>
        <taxon>Malvaceae</taxon>
        <taxon>Malvoideae</taxon>
        <taxon>Gossypium</taxon>
    </lineage>
</organism>
<dbReference type="InterPro" id="IPR025558">
    <property type="entry name" value="DUF4283"/>
</dbReference>
<evidence type="ECO:0000313" key="2">
    <source>
        <dbReference type="EMBL" id="PPS19678.1"/>
    </source>
</evidence>
<dbReference type="EMBL" id="KZ662743">
    <property type="protein sequence ID" value="PPS19678.1"/>
    <property type="molecule type" value="Genomic_DNA"/>
</dbReference>
<accession>A0A2P5YVN9</accession>
<gene>
    <name evidence="2" type="ORF">GOBAR_AA00897</name>
</gene>
<feature type="domain" description="DUF4283" evidence="1">
    <location>
        <begin position="91"/>
        <end position="170"/>
    </location>
</feature>
<name>A0A2P5YVN9_GOSBA</name>
<dbReference type="Proteomes" id="UP000239757">
    <property type="component" value="Unassembled WGS sequence"/>
</dbReference>
<dbReference type="InterPro" id="IPR040256">
    <property type="entry name" value="At4g02000-like"/>
</dbReference>
<evidence type="ECO:0000259" key="1">
    <source>
        <dbReference type="Pfam" id="PF14111"/>
    </source>
</evidence>
<dbReference type="InterPro" id="IPR036691">
    <property type="entry name" value="Endo/exonu/phosph_ase_sf"/>
</dbReference>
<dbReference type="OrthoDB" id="1002078at2759"/>
<dbReference type="Gene3D" id="3.60.10.10">
    <property type="entry name" value="Endonuclease/exonuclease/phosphatase"/>
    <property type="match status" value="1"/>
</dbReference>
<protein>
    <recommendedName>
        <fullName evidence="1">DUF4283 domain-containing protein</fullName>
    </recommendedName>
</protein>
<dbReference type="PANTHER" id="PTHR31286">
    <property type="entry name" value="GLYCINE-RICH CELL WALL STRUCTURAL PROTEIN 1.8-LIKE"/>
    <property type="match status" value="1"/>
</dbReference>
<dbReference type="AlphaFoldDB" id="A0A2P5YVN9"/>
<reference evidence="2 3" key="1">
    <citation type="submission" date="2015-01" db="EMBL/GenBank/DDBJ databases">
        <title>Genome of allotetraploid Gossypium barbadense reveals genomic plasticity and fiber elongation in cotton evolution.</title>
        <authorList>
            <person name="Chen X."/>
            <person name="Liu X."/>
            <person name="Zhao B."/>
            <person name="Zheng H."/>
            <person name="Hu Y."/>
            <person name="Lu G."/>
            <person name="Yang C."/>
            <person name="Chen J."/>
            <person name="Shan C."/>
            <person name="Zhang L."/>
            <person name="Zhou Y."/>
            <person name="Wang L."/>
            <person name="Guo W."/>
            <person name="Bai Y."/>
            <person name="Ruan J."/>
            <person name="Shangguan X."/>
            <person name="Mao Y."/>
            <person name="Jiang J."/>
            <person name="Zhu Y."/>
            <person name="Lei J."/>
            <person name="Kang H."/>
            <person name="Chen S."/>
            <person name="He X."/>
            <person name="Wang R."/>
            <person name="Wang Y."/>
            <person name="Chen J."/>
            <person name="Wang L."/>
            <person name="Yu S."/>
            <person name="Wang B."/>
            <person name="Wei J."/>
            <person name="Song S."/>
            <person name="Lu X."/>
            <person name="Gao Z."/>
            <person name="Gu W."/>
            <person name="Deng X."/>
            <person name="Ma D."/>
            <person name="Wang S."/>
            <person name="Liang W."/>
            <person name="Fang L."/>
            <person name="Cai C."/>
            <person name="Zhu X."/>
            <person name="Zhou B."/>
            <person name="Zhang Y."/>
            <person name="Chen Z."/>
            <person name="Xu S."/>
            <person name="Zhu R."/>
            <person name="Wang S."/>
            <person name="Zhang T."/>
            <person name="Zhao G."/>
        </authorList>
    </citation>
    <scope>NUCLEOTIDE SEQUENCE [LARGE SCALE GENOMIC DNA]</scope>
    <source>
        <strain evidence="3">cv. Xinhai21</strain>
        <tissue evidence="2">Leaf</tissue>
    </source>
</reference>
<dbReference type="PANTHER" id="PTHR31286:SF165">
    <property type="entry name" value="DUF4283 DOMAIN-CONTAINING PROTEIN"/>
    <property type="match status" value="1"/>
</dbReference>
<dbReference type="SUPFAM" id="SSF56219">
    <property type="entry name" value="DNase I-like"/>
    <property type="match status" value="1"/>
</dbReference>